<dbReference type="InterPro" id="IPR043750">
    <property type="entry name" value="DUF5695"/>
</dbReference>
<proteinExistence type="predicted"/>
<protein>
    <submittedName>
        <fullName evidence="1">Uncharacterized protein</fullName>
    </submittedName>
</protein>
<organism evidence="1 2">
    <name type="scientific">Claviceps arundinis</name>
    <dbReference type="NCBI Taxonomy" id="1623583"/>
    <lineage>
        <taxon>Eukaryota</taxon>
        <taxon>Fungi</taxon>
        <taxon>Dikarya</taxon>
        <taxon>Ascomycota</taxon>
        <taxon>Pezizomycotina</taxon>
        <taxon>Sordariomycetes</taxon>
        <taxon>Hypocreomycetidae</taxon>
        <taxon>Hypocreales</taxon>
        <taxon>Clavicipitaceae</taxon>
        <taxon>Claviceps</taxon>
    </lineage>
</organism>
<dbReference type="Proteomes" id="UP000742024">
    <property type="component" value="Unassembled WGS sequence"/>
</dbReference>
<keyword evidence="2" id="KW-1185">Reference proteome</keyword>
<accession>A0ABQ7P593</accession>
<reference evidence="1 2" key="1">
    <citation type="journal article" date="2020" name="bioRxiv">
        <title>Whole genome comparisons of ergot fungi reveals the divergence and evolution of species within the genus Claviceps are the result of varying mechanisms driving genome evolution and host range expansion.</title>
        <authorList>
            <person name="Wyka S.A."/>
            <person name="Mondo S.J."/>
            <person name="Liu M."/>
            <person name="Dettman J."/>
            <person name="Nalam V."/>
            <person name="Broders K.D."/>
        </authorList>
    </citation>
    <scope>NUCLEOTIDE SEQUENCE [LARGE SCALE GENOMIC DNA]</scope>
    <source>
        <strain evidence="1 2">LM583</strain>
    </source>
</reference>
<dbReference type="EMBL" id="SRPR01000320">
    <property type="protein sequence ID" value="KAG5954594.1"/>
    <property type="molecule type" value="Genomic_DNA"/>
</dbReference>
<evidence type="ECO:0000313" key="1">
    <source>
        <dbReference type="EMBL" id="KAG5954594.1"/>
    </source>
</evidence>
<comment type="caution">
    <text evidence="1">The sequence shown here is derived from an EMBL/GenBank/DDBJ whole genome shotgun (WGS) entry which is preliminary data.</text>
</comment>
<evidence type="ECO:0000313" key="2">
    <source>
        <dbReference type="Proteomes" id="UP000742024"/>
    </source>
</evidence>
<sequence length="511" mass="55485">MRLSIFTVQASASLAQTTFSTGDWQGTLAAGSGVLQSLKPSSDPSYDFSPSDYFHFRSQPGQHHTGDITLRWRVSGQTNWTDFDSSALRASTPRNSLPQGSILHSDFSNSSSVAAGKLQLTRDWLKEGTDLVLKATVSNPSSSASLEPGSFGFPIEPMPKRSGIVQSRGTSSRRRVLAPGKSISYALRFTPTKNLPDIESTVARLGKPVAVGIPGYIVHHDLTANLFLQHKSRVSAINVEPAGALTLRTKEWVGTQPFSNEDLQQKALNSIRGYMPTVAQWGWNGNARRYWDFVYGGKLGLLERMIHHYGSSLNALPLPTSYKYNRDPSSAAALYDLRVGYGGIMGPLSNINAEGFVSTAFHSYPNRLKWDGYSGDYGPSYLGVIMGSCTYLVQHPDFGWISMGGNVAPSSNNDVIVVEPRDTVRRSIYVAAMGLSVAFESGVITSFAYEPQSKKLTITLQAVPGDTKTASTIVKYESTLGGKVSLESPTAGVKRGGYVVWVLEKVVFTAR</sequence>
<name>A0ABQ7P593_9HYPO</name>
<dbReference type="Pfam" id="PF18951">
    <property type="entry name" value="DUF5695"/>
    <property type="match status" value="3"/>
</dbReference>
<gene>
    <name evidence="1" type="ORF">E4U57_004324</name>
</gene>